<dbReference type="Pfam" id="PF00171">
    <property type="entry name" value="Aldedh"/>
    <property type="match status" value="1"/>
</dbReference>
<proteinExistence type="inferred from homology"/>
<feature type="domain" description="Aldehyde dehydrogenase" evidence="5">
    <location>
        <begin position="18"/>
        <end position="476"/>
    </location>
</feature>
<dbReference type="NCBIfam" id="NF006916">
    <property type="entry name" value="PRK09407.1"/>
    <property type="match status" value="1"/>
</dbReference>
<name>A0A5N5UDI2_9EURY</name>
<feature type="active site" evidence="3">
    <location>
        <position position="250"/>
    </location>
</feature>
<organism evidence="6 7">
    <name type="scientific">Halosegnis rubeus</name>
    <dbReference type="NCBI Taxonomy" id="2212850"/>
    <lineage>
        <taxon>Archaea</taxon>
        <taxon>Methanobacteriati</taxon>
        <taxon>Methanobacteriota</taxon>
        <taxon>Stenosarchaea group</taxon>
        <taxon>Halobacteria</taxon>
        <taxon>Halobacteriales</taxon>
        <taxon>Natronomonadaceae</taxon>
        <taxon>Halosegnis</taxon>
    </lineage>
</organism>
<evidence type="ECO:0000313" key="7">
    <source>
        <dbReference type="Proteomes" id="UP000326207"/>
    </source>
</evidence>
<dbReference type="FunFam" id="3.40.309.10:FF:000009">
    <property type="entry name" value="Aldehyde dehydrogenase A"/>
    <property type="match status" value="1"/>
</dbReference>
<dbReference type="AlphaFoldDB" id="A0A5N5UDI2"/>
<dbReference type="InterPro" id="IPR012394">
    <property type="entry name" value="Aldehyde_DH_NAD(P)"/>
</dbReference>
<dbReference type="PROSITE" id="PS00687">
    <property type="entry name" value="ALDEHYDE_DEHYDR_GLU"/>
    <property type="match status" value="1"/>
</dbReference>
<protein>
    <submittedName>
        <fullName evidence="6">Aldehyde dehydrogenase family protein</fullName>
    </submittedName>
</protein>
<dbReference type="InterPro" id="IPR015590">
    <property type="entry name" value="Aldehyde_DH_dom"/>
</dbReference>
<dbReference type="InterPro" id="IPR016161">
    <property type="entry name" value="Ald_DH/histidinol_DH"/>
</dbReference>
<dbReference type="Gene3D" id="3.40.605.10">
    <property type="entry name" value="Aldehyde Dehydrogenase, Chain A, domain 1"/>
    <property type="match status" value="1"/>
</dbReference>
<dbReference type="InterPro" id="IPR029510">
    <property type="entry name" value="Ald_DH_CS_GLU"/>
</dbReference>
<gene>
    <name evidence="6" type="ORF">DP108_11125</name>
</gene>
<dbReference type="InterPro" id="IPR016163">
    <property type="entry name" value="Ald_DH_C"/>
</dbReference>
<accession>A0A5N5UDI2</accession>
<evidence type="ECO:0000313" key="6">
    <source>
        <dbReference type="EMBL" id="KAB7515512.1"/>
    </source>
</evidence>
<dbReference type="PIRSF" id="PIRSF036492">
    <property type="entry name" value="ALDH"/>
    <property type="match status" value="1"/>
</dbReference>
<sequence length="514" mass="55795">MVSFDPETLLGEATLADRDHETMSVEAPFTGEEFATLPLGDERDVAHAFERAREAQSDWEARDPAERAELLLEYHDLLFDHSEPLLDLVVEESGKARRHGFEELIDTAMASRHYAHRVESYLDDESRKSPMPGLVDVEVNYRAKGVVGVISPWNYPLTLAVSDAVAALLAGNTVVLKPAEQTAYTALAALALLREAGVPEDVMQVVPGTGPDVGEPLVEESDYLCFTGSSKTGSFVASKAGEQLIDCSLELGGKNPAVVMSDADIDAAVNGLVRGAFTNAGQLCIAIERLYVHESVREEFTRKFVAATEALDVRPSDDWAVEMGSLLSQAQLDKVSSHVEDARDAGATVLTGGEPLPDVGPYAYAPTVLTDVSGEADLARQETFGPVVSIYGFEDTDEVIERANDSMYGLNASVWTADTERGRNIARRIDCGTANVNEAYAPSFIAHDAPMGGMKDSGVGRRHGEEGFYRFTEPQTLATQERGEIDSPPGVPYKWYAAGMKRVFKLLRDVPGFR</sequence>
<reference evidence="6 7" key="1">
    <citation type="submission" date="2019-10" db="EMBL/GenBank/DDBJ databases">
        <title>Unraveling microbial dark matter from salterns through culturing: the case of the genus Halosegnis.</title>
        <authorList>
            <person name="Duran-Viseras A."/>
            <person name="Andrei A.-S."/>
            <person name="Vera-Gargallo B."/>
            <person name="Ghai R."/>
            <person name="Sanchez-Porro C."/>
            <person name="Ventosa A."/>
        </authorList>
    </citation>
    <scope>NUCLEOTIDE SEQUENCE [LARGE SCALE GENOMIC DNA]</scope>
    <source>
        <strain evidence="6 7">F19-13</strain>
    </source>
</reference>
<keyword evidence="2 4" id="KW-0560">Oxidoreductase</keyword>
<evidence type="ECO:0000259" key="5">
    <source>
        <dbReference type="Pfam" id="PF00171"/>
    </source>
</evidence>
<dbReference type="SUPFAM" id="SSF53720">
    <property type="entry name" value="ALDH-like"/>
    <property type="match status" value="1"/>
</dbReference>
<evidence type="ECO:0000256" key="2">
    <source>
        <dbReference type="ARBA" id="ARBA00023002"/>
    </source>
</evidence>
<dbReference type="PANTHER" id="PTHR11699">
    <property type="entry name" value="ALDEHYDE DEHYDROGENASE-RELATED"/>
    <property type="match status" value="1"/>
</dbReference>
<evidence type="ECO:0000256" key="1">
    <source>
        <dbReference type="ARBA" id="ARBA00009986"/>
    </source>
</evidence>
<dbReference type="GO" id="GO:0016620">
    <property type="term" value="F:oxidoreductase activity, acting on the aldehyde or oxo group of donors, NAD or NADP as acceptor"/>
    <property type="evidence" value="ECO:0007669"/>
    <property type="project" value="InterPro"/>
</dbReference>
<evidence type="ECO:0000256" key="4">
    <source>
        <dbReference type="RuleBase" id="RU003345"/>
    </source>
</evidence>
<dbReference type="Gene3D" id="3.40.309.10">
    <property type="entry name" value="Aldehyde Dehydrogenase, Chain A, domain 2"/>
    <property type="match status" value="1"/>
</dbReference>
<dbReference type="RefSeq" id="WP_152156319.1">
    <property type="nucleotide sequence ID" value="NZ_QMDY01000007.1"/>
</dbReference>
<comment type="similarity">
    <text evidence="1 4">Belongs to the aldehyde dehydrogenase family.</text>
</comment>
<dbReference type="InterPro" id="IPR016162">
    <property type="entry name" value="Ald_DH_N"/>
</dbReference>
<dbReference type="Proteomes" id="UP000326207">
    <property type="component" value="Unassembled WGS sequence"/>
</dbReference>
<dbReference type="EMBL" id="QMDY01000007">
    <property type="protein sequence ID" value="KAB7515512.1"/>
    <property type="molecule type" value="Genomic_DNA"/>
</dbReference>
<dbReference type="GO" id="GO:0006081">
    <property type="term" value="P:aldehyde metabolic process"/>
    <property type="evidence" value="ECO:0007669"/>
    <property type="project" value="InterPro"/>
</dbReference>
<evidence type="ECO:0000256" key="3">
    <source>
        <dbReference type="PROSITE-ProRule" id="PRU10007"/>
    </source>
</evidence>
<comment type="caution">
    <text evidence="6">The sequence shown here is derived from an EMBL/GenBank/DDBJ whole genome shotgun (WGS) entry which is preliminary data.</text>
</comment>